<evidence type="ECO:0000313" key="3">
    <source>
        <dbReference type="Proteomes" id="UP000324222"/>
    </source>
</evidence>
<dbReference type="EMBL" id="VSRR010001419">
    <property type="protein sequence ID" value="MPC25124.1"/>
    <property type="molecule type" value="Genomic_DNA"/>
</dbReference>
<evidence type="ECO:0000256" key="1">
    <source>
        <dbReference type="SAM" id="MobiDB-lite"/>
    </source>
</evidence>
<comment type="caution">
    <text evidence="2">The sequence shown here is derived from an EMBL/GenBank/DDBJ whole genome shotgun (WGS) entry which is preliminary data.</text>
</comment>
<keyword evidence="3" id="KW-1185">Reference proteome</keyword>
<reference evidence="2 3" key="1">
    <citation type="submission" date="2019-05" db="EMBL/GenBank/DDBJ databases">
        <title>Another draft genome of Portunus trituberculatus and its Hox gene families provides insights of decapod evolution.</title>
        <authorList>
            <person name="Jeong J.-H."/>
            <person name="Song I."/>
            <person name="Kim S."/>
            <person name="Choi T."/>
            <person name="Kim D."/>
            <person name="Ryu S."/>
            <person name="Kim W."/>
        </authorList>
    </citation>
    <scope>NUCLEOTIDE SEQUENCE [LARGE SCALE GENOMIC DNA]</scope>
    <source>
        <tissue evidence="2">Muscle</tissue>
    </source>
</reference>
<protein>
    <submittedName>
        <fullName evidence="2">Uncharacterized protein</fullName>
    </submittedName>
</protein>
<evidence type="ECO:0000313" key="2">
    <source>
        <dbReference type="EMBL" id="MPC25124.1"/>
    </source>
</evidence>
<name>A0A5B7DW88_PORTR</name>
<gene>
    <name evidence="2" type="ORF">E2C01_018226</name>
</gene>
<sequence>MIEGGGQGDDEKGVLSLRSVRDQQHPSPGPCSEHTIFTSFVLSYWAKPLCGRQEEVVHGNMEAAVGRGRGRGRGGVVGEGGELADLRRPHVPPDLPQPGPHLAREDAARPPNVQDSKCTKTFSLSAEAPEFVPRTFVQPQAPSQVHFPIPAQNMQHIQQVTNTMVPQPQMQYMCHPVVLQVNNLVVQLTLKPNRGCPVAMVSKNLENLQTTTKASPNIWQHSDGVFWGNTLKYLAPATPTAARGFPPPHYSLYHK</sequence>
<accession>A0A5B7DW88</accession>
<proteinExistence type="predicted"/>
<dbReference type="AlphaFoldDB" id="A0A5B7DW88"/>
<dbReference type="Proteomes" id="UP000324222">
    <property type="component" value="Unassembled WGS sequence"/>
</dbReference>
<organism evidence="2 3">
    <name type="scientific">Portunus trituberculatus</name>
    <name type="common">Swimming crab</name>
    <name type="synonym">Neptunus trituberculatus</name>
    <dbReference type="NCBI Taxonomy" id="210409"/>
    <lineage>
        <taxon>Eukaryota</taxon>
        <taxon>Metazoa</taxon>
        <taxon>Ecdysozoa</taxon>
        <taxon>Arthropoda</taxon>
        <taxon>Crustacea</taxon>
        <taxon>Multicrustacea</taxon>
        <taxon>Malacostraca</taxon>
        <taxon>Eumalacostraca</taxon>
        <taxon>Eucarida</taxon>
        <taxon>Decapoda</taxon>
        <taxon>Pleocyemata</taxon>
        <taxon>Brachyura</taxon>
        <taxon>Eubrachyura</taxon>
        <taxon>Portunoidea</taxon>
        <taxon>Portunidae</taxon>
        <taxon>Portuninae</taxon>
        <taxon>Portunus</taxon>
    </lineage>
</organism>
<feature type="region of interest" description="Disordered" evidence="1">
    <location>
        <begin position="69"/>
        <end position="114"/>
    </location>
</feature>
<dbReference type="OrthoDB" id="8171816at2759"/>